<keyword evidence="7" id="KW-0067">ATP-binding</keyword>
<keyword evidence="4" id="KW-1003">Cell membrane</keyword>
<dbReference type="CDD" id="cd03257">
    <property type="entry name" value="ABC_NikE_OppD_transporters"/>
    <property type="match status" value="1"/>
</dbReference>
<keyword evidence="5" id="KW-0997">Cell inner membrane</keyword>
<dbReference type="GO" id="GO:0005886">
    <property type="term" value="C:plasma membrane"/>
    <property type="evidence" value="ECO:0007669"/>
    <property type="project" value="UniProtKB-SubCell"/>
</dbReference>
<evidence type="ECO:0000313" key="12">
    <source>
        <dbReference type="Proteomes" id="UP000010146"/>
    </source>
</evidence>
<evidence type="ECO:0000256" key="8">
    <source>
        <dbReference type="ARBA" id="ARBA00022967"/>
    </source>
</evidence>
<keyword evidence="9" id="KW-0472">Membrane</keyword>
<evidence type="ECO:0000256" key="3">
    <source>
        <dbReference type="ARBA" id="ARBA00022448"/>
    </source>
</evidence>
<keyword evidence="6" id="KW-0547">Nucleotide-binding</keyword>
<reference evidence="12" key="3">
    <citation type="submission" date="2015-02" db="EMBL/GenBank/DDBJ databases">
        <title>Genome analysis of three genomes within the thermophilic hydrogenogenic bacterial species Caldanaerobacter subterraneus.</title>
        <authorList>
            <person name="Sant'Anna F.H."/>
            <person name="Lebedinsky A."/>
            <person name="Sokolova T."/>
            <person name="Robb F.T."/>
            <person name="Gonzalez J.M."/>
        </authorList>
    </citation>
    <scope>NUCLEOTIDE SEQUENCE [LARGE SCALE GENOMIC DNA]</scope>
    <source>
        <strain evidence="12">DSM 12653</strain>
    </source>
</reference>
<evidence type="ECO:0000256" key="2">
    <source>
        <dbReference type="ARBA" id="ARBA00005417"/>
    </source>
</evidence>
<dbReference type="GO" id="GO:0015833">
    <property type="term" value="P:peptide transport"/>
    <property type="evidence" value="ECO:0007669"/>
    <property type="project" value="InterPro"/>
</dbReference>
<dbReference type="NCBIfam" id="TIGR01727">
    <property type="entry name" value="oligo_HPY"/>
    <property type="match status" value="1"/>
</dbReference>
<proteinExistence type="inferred from homology"/>
<sequence length="326" mass="36790">MVLEVLSLEYLLEVKDLKTHFYTKKGVIKAVNGISYGLKRGQTLSIVGESGSGKSVSVLSIMRLLPTYAKVNGKILFEGNNLLSYDDRKIKRIRGNRISMIFQDPMSSLNPTVKIGQQIMEPLLWHHKASKREARQKAIQMLTEVGIPSAKERFDQYPFEFSGGMRQRVMIAMALISEPELLIADEPTTSLDVTVQAQILQLIRKIQEKRGTSVILITHNLAVATMVSDYIVVMYGGRIVEKATTEEFLKNPLHPYTFGLLNSTPVLKSRKTLSPIPGQPPDLRELEDIGCPFAKRCPKKMPRCEKENPPEINLSNTHTVYCWLYT</sequence>
<evidence type="ECO:0000313" key="11">
    <source>
        <dbReference type="EMBL" id="KKC28775.1"/>
    </source>
</evidence>
<dbReference type="PANTHER" id="PTHR43297:SF14">
    <property type="entry name" value="ATPASE AAA-TYPE CORE DOMAIN-CONTAINING PROTEIN"/>
    <property type="match status" value="1"/>
</dbReference>
<dbReference type="InterPro" id="IPR013563">
    <property type="entry name" value="Oligopep_ABC_C"/>
</dbReference>
<dbReference type="Pfam" id="PF00005">
    <property type="entry name" value="ABC_tran"/>
    <property type="match status" value="1"/>
</dbReference>
<dbReference type="EMBL" id="ABXP02000115">
    <property type="protein sequence ID" value="KKC28775.1"/>
    <property type="molecule type" value="Genomic_DNA"/>
</dbReference>
<protein>
    <submittedName>
        <fullName evidence="11">ABC-type dipeptide/oligopeptide/nickel transport system, ATPase component</fullName>
    </submittedName>
</protein>
<gene>
    <name evidence="11" type="ORF">CDSM653_02157</name>
</gene>
<dbReference type="Gene3D" id="3.40.50.300">
    <property type="entry name" value="P-loop containing nucleotide triphosphate hydrolases"/>
    <property type="match status" value="1"/>
</dbReference>
<dbReference type="SMART" id="SM00382">
    <property type="entry name" value="AAA"/>
    <property type="match status" value="1"/>
</dbReference>
<comment type="similarity">
    <text evidence="2">Belongs to the ABC transporter superfamily.</text>
</comment>
<dbReference type="FunFam" id="3.40.50.300:FF:000016">
    <property type="entry name" value="Oligopeptide ABC transporter ATP-binding component"/>
    <property type="match status" value="1"/>
</dbReference>
<dbReference type="SUPFAM" id="SSF52540">
    <property type="entry name" value="P-loop containing nucleoside triphosphate hydrolases"/>
    <property type="match status" value="1"/>
</dbReference>
<name>A0A0F5PJI2_9THEO</name>
<dbReference type="GO" id="GO:0016887">
    <property type="term" value="F:ATP hydrolysis activity"/>
    <property type="evidence" value="ECO:0007669"/>
    <property type="project" value="InterPro"/>
</dbReference>
<dbReference type="InterPro" id="IPR017871">
    <property type="entry name" value="ABC_transporter-like_CS"/>
</dbReference>
<dbReference type="PROSITE" id="PS50893">
    <property type="entry name" value="ABC_TRANSPORTER_2"/>
    <property type="match status" value="1"/>
</dbReference>
<dbReference type="Pfam" id="PF08352">
    <property type="entry name" value="oligo_HPY"/>
    <property type="match status" value="1"/>
</dbReference>
<reference evidence="11 12" key="2">
    <citation type="journal article" date="2015" name="BMC Genomics">
        <title>Analysis of three genomes within the thermophilic bacterial species Caldanaerobacter subterraneus with a focus on carbon monoxide dehydrogenase evolution and hydrolase diversity.</title>
        <authorList>
            <person name="Sant'Anna F.H."/>
            <person name="Lebedinsky A.V."/>
            <person name="Sokolova T.G."/>
            <person name="Robb F.T."/>
            <person name="Gonzalez J.M."/>
        </authorList>
    </citation>
    <scope>NUCLEOTIDE SEQUENCE [LARGE SCALE GENOMIC DNA]</scope>
    <source>
        <strain evidence="11 12">DSM 12653</strain>
    </source>
</reference>
<evidence type="ECO:0000256" key="7">
    <source>
        <dbReference type="ARBA" id="ARBA00022840"/>
    </source>
</evidence>
<organism evidence="11 12">
    <name type="scientific">Caldanaerobacter subterraneus subsp. pacificus DSM 12653</name>
    <dbReference type="NCBI Taxonomy" id="391606"/>
    <lineage>
        <taxon>Bacteria</taxon>
        <taxon>Bacillati</taxon>
        <taxon>Bacillota</taxon>
        <taxon>Clostridia</taxon>
        <taxon>Thermoanaerobacterales</taxon>
        <taxon>Thermoanaerobacteraceae</taxon>
        <taxon>Caldanaerobacter</taxon>
    </lineage>
</organism>
<dbReference type="InterPro" id="IPR027417">
    <property type="entry name" value="P-loop_NTPase"/>
</dbReference>
<dbReference type="Proteomes" id="UP000010146">
    <property type="component" value="Unassembled WGS sequence"/>
</dbReference>
<keyword evidence="8" id="KW-1278">Translocase</keyword>
<evidence type="ECO:0000256" key="5">
    <source>
        <dbReference type="ARBA" id="ARBA00022519"/>
    </source>
</evidence>
<evidence type="ECO:0000256" key="6">
    <source>
        <dbReference type="ARBA" id="ARBA00022741"/>
    </source>
</evidence>
<dbReference type="InterPro" id="IPR003439">
    <property type="entry name" value="ABC_transporter-like_ATP-bd"/>
</dbReference>
<comment type="caution">
    <text evidence="11">The sequence shown here is derived from an EMBL/GenBank/DDBJ whole genome shotgun (WGS) entry which is preliminary data.</text>
</comment>
<dbReference type="PANTHER" id="PTHR43297">
    <property type="entry name" value="OLIGOPEPTIDE TRANSPORT ATP-BINDING PROTEIN APPD"/>
    <property type="match status" value="1"/>
</dbReference>
<reference evidence="11 12" key="1">
    <citation type="submission" date="2008-07" db="EMBL/GenBank/DDBJ databases">
        <authorList>
            <person name="Gonzalez J."/>
            <person name="Sokolova T."/>
            <person name="Ferriera S."/>
            <person name="Johnson J."/>
            <person name="Kravitz S."/>
            <person name="Beeson K."/>
            <person name="Sutton G."/>
            <person name="Rogers Y.-H."/>
            <person name="Friedman R."/>
            <person name="Frazier M."/>
            <person name="Venter J.C."/>
        </authorList>
    </citation>
    <scope>NUCLEOTIDE SEQUENCE [LARGE SCALE GENOMIC DNA]</scope>
    <source>
        <strain evidence="11 12">DSM 12653</strain>
    </source>
</reference>
<dbReference type="InterPro" id="IPR050388">
    <property type="entry name" value="ABC_Ni/Peptide_Import"/>
</dbReference>
<comment type="subcellular location">
    <subcellularLocation>
        <location evidence="1">Cell membrane</location>
        <topology evidence="1">Peripheral membrane protein</topology>
    </subcellularLocation>
</comment>
<dbReference type="PROSITE" id="PS00211">
    <property type="entry name" value="ABC_TRANSPORTER_1"/>
    <property type="match status" value="1"/>
</dbReference>
<evidence type="ECO:0000256" key="9">
    <source>
        <dbReference type="ARBA" id="ARBA00023136"/>
    </source>
</evidence>
<evidence type="ECO:0000256" key="4">
    <source>
        <dbReference type="ARBA" id="ARBA00022475"/>
    </source>
</evidence>
<evidence type="ECO:0000256" key="1">
    <source>
        <dbReference type="ARBA" id="ARBA00004202"/>
    </source>
</evidence>
<feature type="domain" description="ABC transporter" evidence="10">
    <location>
        <begin position="12"/>
        <end position="261"/>
    </location>
</feature>
<keyword evidence="3" id="KW-0813">Transport</keyword>
<accession>A0A0F5PJI2</accession>
<dbReference type="InterPro" id="IPR003593">
    <property type="entry name" value="AAA+_ATPase"/>
</dbReference>
<dbReference type="GO" id="GO:0005524">
    <property type="term" value="F:ATP binding"/>
    <property type="evidence" value="ECO:0007669"/>
    <property type="project" value="UniProtKB-KW"/>
</dbReference>
<evidence type="ECO:0000259" key="10">
    <source>
        <dbReference type="PROSITE" id="PS50893"/>
    </source>
</evidence>
<dbReference type="AlphaFoldDB" id="A0A0F5PJI2"/>